<keyword evidence="1" id="KW-0472">Membrane</keyword>
<evidence type="ECO:0000313" key="2">
    <source>
        <dbReference type="Proteomes" id="UP000695022"/>
    </source>
</evidence>
<dbReference type="Proteomes" id="UP000695022">
    <property type="component" value="Unplaced"/>
</dbReference>
<reference evidence="3" key="1">
    <citation type="submission" date="2025-08" db="UniProtKB">
        <authorList>
            <consortium name="RefSeq"/>
        </authorList>
    </citation>
    <scope>IDENTIFICATION</scope>
</reference>
<organism evidence="2 3">
    <name type="scientific">Priapulus caudatus</name>
    <name type="common">Priapulid worm</name>
    <dbReference type="NCBI Taxonomy" id="37621"/>
    <lineage>
        <taxon>Eukaryota</taxon>
        <taxon>Metazoa</taxon>
        <taxon>Ecdysozoa</taxon>
        <taxon>Scalidophora</taxon>
        <taxon>Priapulida</taxon>
        <taxon>Priapulimorpha</taxon>
        <taxon>Priapulimorphida</taxon>
        <taxon>Priapulidae</taxon>
        <taxon>Priapulus</taxon>
    </lineage>
</organism>
<name>A0ABM1E4V1_PRICU</name>
<keyword evidence="1" id="KW-1133">Transmembrane helix</keyword>
<evidence type="ECO:0000313" key="3">
    <source>
        <dbReference type="RefSeq" id="XP_014667222.1"/>
    </source>
</evidence>
<gene>
    <name evidence="3" type="primary">LOC106808851</name>
</gene>
<protein>
    <submittedName>
        <fullName evidence="3">Uncharacterized protein LOC106808851</fullName>
    </submittedName>
</protein>
<feature type="transmembrane region" description="Helical" evidence="1">
    <location>
        <begin position="132"/>
        <end position="156"/>
    </location>
</feature>
<dbReference type="RefSeq" id="XP_014667222.1">
    <property type="nucleotide sequence ID" value="XM_014811736.1"/>
</dbReference>
<evidence type="ECO:0000256" key="1">
    <source>
        <dbReference type="SAM" id="Phobius"/>
    </source>
</evidence>
<dbReference type="GeneID" id="106808851"/>
<accession>A0ABM1E4V1</accession>
<sequence>MADDGDLIYLLPLQTTTDDVLIITEGVATTAIDSDGVGYYDDDDDDVGDADNASFVAPEAGIDNYELSATTEPPGGARPNDECTREIICGYCERSATYAVSDPTCVQIQCLYCGRKSKGGERRPQEVDGVTMMLFGAAAALIVAIVGLLGICLAYRMDWLSISLPIIGALFIAVGYVCSLAASKRVKATSGVGFPL</sequence>
<keyword evidence="1" id="KW-0812">Transmembrane</keyword>
<feature type="transmembrane region" description="Helical" evidence="1">
    <location>
        <begin position="162"/>
        <end position="182"/>
    </location>
</feature>
<proteinExistence type="predicted"/>
<keyword evidence="2" id="KW-1185">Reference proteome</keyword>